<dbReference type="GO" id="GO:0005524">
    <property type="term" value="F:ATP binding"/>
    <property type="evidence" value="ECO:0007669"/>
    <property type="project" value="UniProtKB-KW"/>
</dbReference>
<keyword evidence="1" id="KW-0547">Nucleotide-binding</keyword>
<dbReference type="OrthoDB" id="7778993at2"/>
<reference evidence="1 2" key="1">
    <citation type="submission" date="2019-01" db="EMBL/GenBank/DDBJ databases">
        <title>Complete genome sequence of Cohnella hallensis HS21 isolated from Korean fir (Abies koreana) rhizospheric soil.</title>
        <authorList>
            <person name="Jiang L."/>
            <person name="Kang S.W."/>
            <person name="Kim S."/>
            <person name="Jung J."/>
            <person name="Kim C.Y."/>
            <person name="Kim D.H."/>
            <person name="Kim S.W."/>
            <person name="Lee J."/>
        </authorList>
    </citation>
    <scope>NUCLEOTIDE SEQUENCE [LARGE SCALE GENOMIC DNA]</scope>
    <source>
        <strain evidence="1 2">HS21</strain>
    </source>
</reference>
<dbReference type="InterPro" id="IPR036890">
    <property type="entry name" value="HATPase_C_sf"/>
</dbReference>
<evidence type="ECO:0000313" key="1">
    <source>
        <dbReference type="EMBL" id="BBI32663.1"/>
    </source>
</evidence>
<name>A0A3T1D3H4_9BACL</name>
<dbReference type="RefSeq" id="WP_130607357.1">
    <property type="nucleotide sequence ID" value="NZ_AP019400.1"/>
</dbReference>
<accession>A0A3T1D3H4</accession>
<dbReference type="Gene3D" id="3.30.565.10">
    <property type="entry name" value="Histidine kinase-like ATPase, C-terminal domain"/>
    <property type="match status" value="1"/>
</dbReference>
<protein>
    <submittedName>
        <fullName evidence="1">ATPase-like ATP-binding protein</fullName>
    </submittedName>
</protein>
<dbReference type="Proteomes" id="UP000289856">
    <property type="component" value="Chromosome"/>
</dbReference>
<organism evidence="1 2">
    <name type="scientific">Cohnella abietis</name>
    <dbReference type="NCBI Taxonomy" id="2507935"/>
    <lineage>
        <taxon>Bacteria</taxon>
        <taxon>Bacillati</taxon>
        <taxon>Bacillota</taxon>
        <taxon>Bacilli</taxon>
        <taxon>Bacillales</taxon>
        <taxon>Paenibacillaceae</taxon>
        <taxon>Cohnella</taxon>
    </lineage>
</organism>
<keyword evidence="2" id="KW-1185">Reference proteome</keyword>
<evidence type="ECO:0000313" key="2">
    <source>
        <dbReference type="Proteomes" id="UP000289856"/>
    </source>
</evidence>
<proteinExistence type="predicted"/>
<dbReference type="AlphaFoldDB" id="A0A3T1D3H4"/>
<dbReference type="KEGG" id="cohn:KCTCHS21_20620"/>
<gene>
    <name evidence="1" type="ORF">KCTCHS21_20620</name>
</gene>
<sequence length="295" mass="33390">MKVFLPDQFNRDTMYSFIDEVLNEDALPKSTEFDFDFTRLNFIRPVGVTVLSNLIGRLQKHGSKVTITYRVPDRRKKFCPIAFLDDSMFFKHYLGSTLDDTASLRPTTRPLANVTYDRSYAYLEESMSWLAGKLSLTKESLGDIKTCLKEVFNNIKDHSSENIGNIFIQQYPSENTVMVAISDFGVGIPRAVQNSHAGVDDAMALQMAVKEGFTTKSTPRNRGAGLDFLLHNVVKNNKGCVYIHSNHGILRAIHQNDGAVITTKKTSGFYPGTLLEIEFRTDTIEYIEEEFAWDD</sequence>
<dbReference type="SUPFAM" id="SSF55874">
    <property type="entry name" value="ATPase domain of HSP90 chaperone/DNA topoisomerase II/histidine kinase"/>
    <property type="match status" value="1"/>
</dbReference>
<dbReference type="EMBL" id="AP019400">
    <property type="protein sequence ID" value="BBI32663.1"/>
    <property type="molecule type" value="Genomic_DNA"/>
</dbReference>
<keyword evidence="1" id="KW-0067">ATP-binding</keyword>